<sequence>MRQSTQSGWYAAIAPIFPSLRGNGLEEEDGASDVSGTIVQRLSALLLKATGPSIDPSLGPQEIDVVTALNAVLSNLGSIMLDKSLSSVRLLVLSGLLLRACGQTEIAWQLACLALPIAQSCCLHRRAYATIQGEPTAANIDQMRLWWSLYTLDKMLCLELERASSIRDLDCNQESPPHAGAYLDDIHLAAIELAKIQSQVSERLMQSRAQEESDDVVLEAAIINKMRAVGELDGLLTAWAERRPPELRPSEYSYCDAESLPSVAHLALQYHQTLFLLHRHALMLNMHTVQAEVARHFPNEPYRHRLRNVLNSSHGPLLAAYGLAIQIVRHPTASAARSDLELQATAIAILKEHQKRYALQGMADVEEDEMTSQLLDQLHRLVRLHVDKTARNTPTGSSRSTQAPTTDWSSRAYPVSGPSSAEMPSPHDPPSTGSLASRTDAQMRLDQDLHALMNQNRQRVVPDAPAMTSWPPSTQFDSSLLGGLDGMDMDWDALAFAFDLPQ</sequence>
<dbReference type="SMART" id="SM00906">
    <property type="entry name" value="Fungal_trans"/>
    <property type="match status" value="1"/>
</dbReference>
<dbReference type="CDD" id="cd12148">
    <property type="entry name" value="fungal_TF_MHR"/>
    <property type="match status" value="1"/>
</dbReference>
<dbReference type="GO" id="GO:0003700">
    <property type="term" value="F:DNA-binding transcription factor activity"/>
    <property type="evidence" value="ECO:0007669"/>
    <property type="project" value="InterPro"/>
</dbReference>
<evidence type="ECO:0000313" key="8">
    <source>
        <dbReference type="Proteomes" id="UP001274830"/>
    </source>
</evidence>
<reference evidence="7" key="1">
    <citation type="submission" date="2023-07" db="EMBL/GenBank/DDBJ databases">
        <title>Black Yeasts Isolated from many extreme environments.</title>
        <authorList>
            <person name="Coleine C."/>
            <person name="Stajich J.E."/>
            <person name="Selbmann L."/>
        </authorList>
    </citation>
    <scope>NUCLEOTIDE SEQUENCE</scope>
    <source>
        <strain evidence="7">CCFEE 5485</strain>
    </source>
</reference>
<gene>
    <name evidence="7" type="ORF">LTR78_006769</name>
</gene>
<keyword evidence="8" id="KW-1185">Reference proteome</keyword>
<dbReference type="InterPro" id="IPR007219">
    <property type="entry name" value="XnlR_reg_dom"/>
</dbReference>
<evidence type="ECO:0000256" key="1">
    <source>
        <dbReference type="ARBA" id="ARBA00004123"/>
    </source>
</evidence>
<evidence type="ECO:0000259" key="6">
    <source>
        <dbReference type="SMART" id="SM00906"/>
    </source>
</evidence>
<dbReference type="GO" id="GO:0008270">
    <property type="term" value="F:zinc ion binding"/>
    <property type="evidence" value="ECO:0007669"/>
    <property type="project" value="InterPro"/>
</dbReference>
<evidence type="ECO:0000313" key="7">
    <source>
        <dbReference type="EMBL" id="KAK3673224.1"/>
    </source>
</evidence>
<keyword evidence="2" id="KW-0479">Metal-binding</keyword>
<evidence type="ECO:0000256" key="4">
    <source>
        <dbReference type="ARBA" id="ARBA00023242"/>
    </source>
</evidence>
<dbReference type="GO" id="GO:0003677">
    <property type="term" value="F:DNA binding"/>
    <property type="evidence" value="ECO:0007669"/>
    <property type="project" value="UniProtKB-KW"/>
</dbReference>
<feature type="domain" description="Xylanolytic transcriptional activator regulatory" evidence="6">
    <location>
        <begin position="107"/>
        <end position="182"/>
    </location>
</feature>
<comment type="subcellular location">
    <subcellularLocation>
        <location evidence="1">Nucleus</location>
    </subcellularLocation>
</comment>
<comment type="caution">
    <text evidence="7">The sequence shown here is derived from an EMBL/GenBank/DDBJ whole genome shotgun (WGS) entry which is preliminary data.</text>
</comment>
<dbReference type="PANTHER" id="PTHR46910">
    <property type="entry name" value="TRANSCRIPTION FACTOR PDR1"/>
    <property type="match status" value="1"/>
</dbReference>
<evidence type="ECO:0000256" key="3">
    <source>
        <dbReference type="ARBA" id="ARBA00023125"/>
    </source>
</evidence>
<evidence type="ECO:0000256" key="5">
    <source>
        <dbReference type="SAM" id="MobiDB-lite"/>
    </source>
</evidence>
<dbReference type="GO" id="GO:0006351">
    <property type="term" value="P:DNA-templated transcription"/>
    <property type="evidence" value="ECO:0007669"/>
    <property type="project" value="InterPro"/>
</dbReference>
<dbReference type="Pfam" id="PF04082">
    <property type="entry name" value="Fungal_trans"/>
    <property type="match status" value="1"/>
</dbReference>
<organism evidence="7 8">
    <name type="scientific">Recurvomyces mirabilis</name>
    <dbReference type="NCBI Taxonomy" id="574656"/>
    <lineage>
        <taxon>Eukaryota</taxon>
        <taxon>Fungi</taxon>
        <taxon>Dikarya</taxon>
        <taxon>Ascomycota</taxon>
        <taxon>Pezizomycotina</taxon>
        <taxon>Dothideomycetes</taxon>
        <taxon>Dothideomycetidae</taxon>
        <taxon>Mycosphaerellales</taxon>
        <taxon>Teratosphaeriaceae</taxon>
        <taxon>Recurvomyces</taxon>
    </lineage>
</organism>
<dbReference type="EMBL" id="JAUTXT010000026">
    <property type="protein sequence ID" value="KAK3673224.1"/>
    <property type="molecule type" value="Genomic_DNA"/>
</dbReference>
<dbReference type="PANTHER" id="PTHR46910:SF3">
    <property type="entry name" value="HALOTOLERANCE PROTEIN 9-RELATED"/>
    <property type="match status" value="1"/>
</dbReference>
<keyword evidence="3" id="KW-0238">DNA-binding</keyword>
<evidence type="ECO:0000256" key="2">
    <source>
        <dbReference type="ARBA" id="ARBA00022723"/>
    </source>
</evidence>
<feature type="region of interest" description="Disordered" evidence="5">
    <location>
        <begin position="388"/>
        <end position="436"/>
    </location>
</feature>
<dbReference type="AlphaFoldDB" id="A0AAE1BZE4"/>
<name>A0AAE1BZE4_9PEZI</name>
<dbReference type="GO" id="GO:0005634">
    <property type="term" value="C:nucleus"/>
    <property type="evidence" value="ECO:0007669"/>
    <property type="project" value="UniProtKB-SubCell"/>
</dbReference>
<dbReference type="Proteomes" id="UP001274830">
    <property type="component" value="Unassembled WGS sequence"/>
</dbReference>
<proteinExistence type="predicted"/>
<feature type="compositionally biased region" description="Polar residues" evidence="5">
    <location>
        <begin position="391"/>
        <end position="409"/>
    </location>
</feature>
<dbReference type="InterPro" id="IPR050987">
    <property type="entry name" value="AtrR-like"/>
</dbReference>
<keyword evidence="4" id="KW-0539">Nucleus</keyword>
<accession>A0AAE1BZE4</accession>
<protein>
    <recommendedName>
        <fullName evidence="6">Xylanolytic transcriptional activator regulatory domain-containing protein</fullName>
    </recommendedName>
</protein>